<dbReference type="GO" id="GO:0071051">
    <property type="term" value="P:poly(A)-dependent snoRNA 3'-end processing"/>
    <property type="evidence" value="ECO:0007669"/>
    <property type="project" value="TreeGrafter"/>
</dbReference>
<dbReference type="PANTHER" id="PTHR11953:SF2">
    <property type="entry name" value="EXOSOME COMPLEX COMPONENT MTR3"/>
    <property type="match status" value="1"/>
</dbReference>
<dbReference type="InterPro" id="IPR036345">
    <property type="entry name" value="ExoRNase_PH_dom2_sf"/>
</dbReference>
<evidence type="ECO:0000256" key="1">
    <source>
        <dbReference type="ARBA" id="ARBA00004496"/>
    </source>
</evidence>
<evidence type="ECO:0000259" key="14">
    <source>
        <dbReference type="Pfam" id="PF01138"/>
    </source>
</evidence>
<gene>
    <name evidence="15" type="primary">ORF189242</name>
</gene>
<evidence type="ECO:0000256" key="13">
    <source>
        <dbReference type="ARBA" id="ARBA00083631"/>
    </source>
</evidence>
<dbReference type="Gene3D" id="3.30.230.70">
    <property type="entry name" value="GHMP Kinase, N-terminal domain"/>
    <property type="match status" value="1"/>
</dbReference>
<dbReference type="InterPro" id="IPR020568">
    <property type="entry name" value="Ribosomal_Su5_D2-typ_SF"/>
</dbReference>
<dbReference type="GO" id="GO:0000176">
    <property type="term" value="C:nuclear exosome (RNase complex)"/>
    <property type="evidence" value="ECO:0007669"/>
    <property type="project" value="TreeGrafter"/>
</dbReference>
<dbReference type="InterPro" id="IPR027408">
    <property type="entry name" value="PNPase/RNase_PH_dom_sf"/>
</dbReference>
<keyword evidence="8" id="KW-0539">Nucleus</keyword>
<reference evidence="15" key="1">
    <citation type="submission" date="2014-12" db="EMBL/GenBank/DDBJ databases">
        <title>Insight into the proteome of Arion vulgaris.</title>
        <authorList>
            <person name="Aradska J."/>
            <person name="Bulat T."/>
            <person name="Smidak R."/>
            <person name="Sarate P."/>
            <person name="Gangsoo J."/>
            <person name="Sialana F."/>
            <person name="Bilban M."/>
            <person name="Lubec G."/>
        </authorList>
    </citation>
    <scope>NUCLEOTIDE SEQUENCE</scope>
    <source>
        <tissue evidence="15">Skin</tissue>
    </source>
</reference>
<comment type="function">
    <text evidence="9">Non-catalytic component of the RNA exosome complex which has 3'-&gt;5' exoribonuclease activity and participates in a multitude of cellular RNA processing and degradation events.</text>
</comment>
<dbReference type="SUPFAM" id="SSF54211">
    <property type="entry name" value="Ribosomal protein S5 domain 2-like"/>
    <property type="match status" value="1"/>
</dbReference>
<dbReference type="GO" id="GO:0000177">
    <property type="term" value="C:cytoplasmic exosome (RNase complex)"/>
    <property type="evidence" value="ECO:0007669"/>
    <property type="project" value="TreeGrafter"/>
</dbReference>
<evidence type="ECO:0000256" key="4">
    <source>
        <dbReference type="ARBA" id="ARBA00022490"/>
    </source>
</evidence>
<feature type="domain" description="Exoribonuclease phosphorolytic" evidence="14">
    <location>
        <begin position="52"/>
        <end position="180"/>
    </location>
</feature>
<keyword evidence="6" id="KW-0271">Exosome</keyword>
<dbReference type="GO" id="GO:0005730">
    <property type="term" value="C:nucleolus"/>
    <property type="evidence" value="ECO:0007669"/>
    <property type="project" value="UniProtKB-SubCell"/>
</dbReference>
<dbReference type="InterPro" id="IPR001247">
    <property type="entry name" value="ExoRNase_PH_dom1"/>
</dbReference>
<dbReference type="GO" id="GO:0034475">
    <property type="term" value="P:U4 snRNA 3'-end processing"/>
    <property type="evidence" value="ECO:0007669"/>
    <property type="project" value="TreeGrafter"/>
</dbReference>
<evidence type="ECO:0000256" key="10">
    <source>
        <dbReference type="ARBA" id="ARBA00062379"/>
    </source>
</evidence>
<dbReference type="EMBL" id="HACG01045770">
    <property type="protein sequence ID" value="CEK92635.1"/>
    <property type="molecule type" value="Transcribed_RNA"/>
</dbReference>
<evidence type="ECO:0000256" key="7">
    <source>
        <dbReference type="ARBA" id="ARBA00022884"/>
    </source>
</evidence>
<sequence length="280" mass="30536">MPLDTRRLNGPEQCFNPYDFCPTGDTSDSAKAEILPSKMMGNSRLDGRSSSQLRPIFLQAGVVSQARGSAYIEMNQTKVICAIYGPREVLRREDFSLKGQLTCDFKFATFSCNQRRQHQPDEQSKDLSVRILEAMESAVCLHKYPKSQINIYVTVLQNDGSALTAAIICASVAMASAGVEMYDIVLSSSLAVSDTLVLADPTSQEEDAILTTATKTDVSTGLITVAFLPSVNQISAVSSDGQVSVEALKQHLQVCIGNCQKVYQVVHQTLRSHLMKAQTC</sequence>
<comment type="subunit">
    <text evidence="10">Component of the RNA exosome complex.</text>
</comment>
<dbReference type="PANTHER" id="PTHR11953">
    <property type="entry name" value="EXOSOME COMPLEX COMPONENT"/>
    <property type="match status" value="1"/>
</dbReference>
<keyword evidence="7" id="KW-0694">RNA-binding</keyword>
<protein>
    <recommendedName>
        <fullName evidence="11">Exosome complex component MTR3</fullName>
    </recommendedName>
    <alternativeName>
        <fullName evidence="13">Exosome component 6</fullName>
    </alternativeName>
    <alternativeName>
        <fullName evidence="12">mRNA transport regulator 3 homolog</fullName>
    </alternativeName>
</protein>
<dbReference type="SUPFAM" id="SSF55666">
    <property type="entry name" value="Ribonuclease PH domain 2-like"/>
    <property type="match status" value="1"/>
</dbReference>
<dbReference type="Pfam" id="PF01138">
    <property type="entry name" value="RNase_PH"/>
    <property type="match status" value="1"/>
</dbReference>
<organism evidence="15">
    <name type="scientific">Arion vulgaris</name>
    <dbReference type="NCBI Taxonomy" id="1028688"/>
    <lineage>
        <taxon>Eukaryota</taxon>
        <taxon>Metazoa</taxon>
        <taxon>Spiralia</taxon>
        <taxon>Lophotrochozoa</taxon>
        <taxon>Mollusca</taxon>
        <taxon>Gastropoda</taxon>
        <taxon>Heterobranchia</taxon>
        <taxon>Euthyneura</taxon>
        <taxon>Panpulmonata</taxon>
        <taxon>Eupulmonata</taxon>
        <taxon>Stylommatophora</taxon>
        <taxon>Helicina</taxon>
        <taxon>Arionoidea</taxon>
        <taxon>Arionidae</taxon>
        <taxon>Arion</taxon>
    </lineage>
</organism>
<evidence type="ECO:0000256" key="11">
    <source>
        <dbReference type="ARBA" id="ARBA00067159"/>
    </source>
</evidence>
<dbReference type="GO" id="GO:0071028">
    <property type="term" value="P:nuclear mRNA surveillance"/>
    <property type="evidence" value="ECO:0007669"/>
    <property type="project" value="TreeGrafter"/>
</dbReference>
<dbReference type="GO" id="GO:0003723">
    <property type="term" value="F:RNA binding"/>
    <property type="evidence" value="ECO:0007669"/>
    <property type="project" value="UniProtKB-KW"/>
</dbReference>
<dbReference type="GO" id="GO:0006364">
    <property type="term" value="P:rRNA processing"/>
    <property type="evidence" value="ECO:0007669"/>
    <property type="project" value="UniProtKB-KW"/>
</dbReference>
<comment type="subcellular location">
    <subcellularLocation>
        <location evidence="1">Cytoplasm</location>
    </subcellularLocation>
    <subcellularLocation>
        <location evidence="2">Nucleus</location>
        <location evidence="2">Nucleolus</location>
    </subcellularLocation>
</comment>
<dbReference type="CDD" id="cd11371">
    <property type="entry name" value="RNase_PH_MTR3"/>
    <property type="match status" value="1"/>
</dbReference>
<dbReference type="AlphaFoldDB" id="A0A0B7BKG3"/>
<name>A0A0B7BKG3_9EUPU</name>
<evidence type="ECO:0000256" key="6">
    <source>
        <dbReference type="ARBA" id="ARBA00022835"/>
    </source>
</evidence>
<comment type="similarity">
    <text evidence="3">Belongs to the RNase PH family.</text>
</comment>
<evidence type="ECO:0000256" key="9">
    <source>
        <dbReference type="ARBA" id="ARBA00058393"/>
    </source>
</evidence>
<dbReference type="FunFam" id="3.30.230.70:FF:000035">
    <property type="entry name" value="Exosome complex component MTR3"/>
    <property type="match status" value="1"/>
</dbReference>
<proteinExistence type="inferred from homology"/>
<evidence type="ECO:0000256" key="12">
    <source>
        <dbReference type="ARBA" id="ARBA00080620"/>
    </source>
</evidence>
<dbReference type="InterPro" id="IPR050080">
    <property type="entry name" value="RNase_PH"/>
</dbReference>
<evidence type="ECO:0000256" key="8">
    <source>
        <dbReference type="ARBA" id="ARBA00023242"/>
    </source>
</evidence>
<evidence type="ECO:0000256" key="3">
    <source>
        <dbReference type="ARBA" id="ARBA00006678"/>
    </source>
</evidence>
<keyword evidence="5" id="KW-0698">rRNA processing</keyword>
<evidence type="ECO:0000313" key="15">
    <source>
        <dbReference type="EMBL" id="CEK92635.1"/>
    </source>
</evidence>
<accession>A0A0B7BKG3</accession>
<keyword evidence="4" id="KW-0963">Cytoplasm</keyword>
<evidence type="ECO:0000256" key="2">
    <source>
        <dbReference type="ARBA" id="ARBA00004604"/>
    </source>
</evidence>
<dbReference type="GO" id="GO:0016075">
    <property type="term" value="P:rRNA catabolic process"/>
    <property type="evidence" value="ECO:0007669"/>
    <property type="project" value="TreeGrafter"/>
</dbReference>
<evidence type="ECO:0000256" key="5">
    <source>
        <dbReference type="ARBA" id="ARBA00022552"/>
    </source>
</evidence>